<dbReference type="InterPro" id="IPR051092">
    <property type="entry name" value="FYVE_RhoGEF_PH"/>
</dbReference>
<evidence type="ECO:0000259" key="2">
    <source>
        <dbReference type="PROSITE" id="PS50010"/>
    </source>
</evidence>
<comment type="caution">
    <text evidence="3">The sequence shown here is derived from an EMBL/GenBank/DDBJ whole genome shotgun (WGS) entry which is preliminary data.</text>
</comment>
<feature type="compositionally biased region" description="Basic and acidic residues" evidence="1">
    <location>
        <begin position="714"/>
        <end position="728"/>
    </location>
</feature>
<dbReference type="RefSeq" id="XP_058303177.1">
    <property type="nucleotide sequence ID" value="XM_058456278.1"/>
</dbReference>
<feature type="domain" description="DH" evidence="2">
    <location>
        <begin position="158"/>
        <end position="402"/>
    </location>
</feature>
<keyword evidence="4" id="KW-1185">Reference proteome</keyword>
<evidence type="ECO:0000313" key="3">
    <source>
        <dbReference type="EMBL" id="KAJ5190237.1"/>
    </source>
</evidence>
<dbReference type="GO" id="GO:0005737">
    <property type="term" value="C:cytoplasm"/>
    <property type="evidence" value="ECO:0007669"/>
    <property type="project" value="TreeGrafter"/>
</dbReference>
<feature type="compositionally biased region" description="Basic and acidic residues" evidence="1">
    <location>
        <begin position="17"/>
        <end position="26"/>
    </location>
</feature>
<dbReference type="Pfam" id="PF00621">
    <property type="entry name" value="RhoGEF"/>
    <property type="match status" value="1"/>
</dbReference>
<dbReference type="SUPFAM" id="SSF50729">
    <property type="entry name" value="PH domain-like"/>
    <property type="match status" value="1"/>
</dbReference>
<feature type="compositionally biased region" description="Basic and acidic residues" evidence="1">
    <location>
        <begin position="1"/>
        <end position="10"/>
    </location>
</feature>
<sequence>MEYKDDETDKLLQPLNETEKDPETADKTNPVHRTSPTHPFKKWMDSFRTRRRVPPTIPERFVEGWSDSSTTDFPMLLPAPRRGSIQDQFGERTSEYSSQLGTVKTATMSIASQSMARSRGTTQSTTTQSADLNMRISADSSRPISSCVDEAAELRATKRRQILRELLATEADYVQGLKALAGVLSMFDTRPQIYHNIHRIRETHERFLALLQTTSPMSALPLPDEASDLVSHGLSKRLSTLDLPGLKGLQNRSLRTRKLKASTNQRFKALAAESLEGLEVAREIEKLSASFSAYEEFCSNYELLSQDLAILRRSIPNWTAYDQGIEALAKSVASMETRKHEENRSMNLSDLMIKPIQRLCKYPLLLQDLLGNTPVSDCPSSHDAIRHILETLRILVARINSATGNPINKDRIQKTILLQRKIHFSESFILQDIYKELGPLTLCGVLHVTYQTPEHLIGEFMVCVLFNCYLVLVKGFEDFRRLGAVACIYLGDMRMDTPQNGRGLYCYGCPFSWKLLFRDQEDSHEFVLSASSAMEEKHWKTEILKCSVSLSEMSNPGPTMDPRKYCFVNLLLLPLDRVQYTAASVARRSSMDSLAVLRKANVQHVIIKKTHCPHTSEEAASPLGGEGEIERPKTPVVRGALTLVAKRIDRIRLERLVADVYTRDVLPLPGMVLGRGDLFRRGSIMRRLSLHVGFANRSSSVNTGHSGPVVTDGRSVEEYSGEEKESVANRDGFADQQRSPDTECESPKTPTSTLERSRTLRFRTPMRSAGSLSSPRSEKCSSQDSNPETSAPRKKWTSPTSLFNVLSPKNLRRSRPAMGPGSGY</sequence>
<name>A0A9W9M7R3_9EURO</name>
<dbReference type="SMART" id="SM00325">
    <property type="entry name" value="RhoGEF"/>
    <property type="match status" value="1"/>
</dbReference>
<dbReference type="InterPro" id="IPR035899">
    <property type="entry name" value="DBL_dom_sf"/>
</dbReference>
<reference evidence="3" key="1">
    <citation type="submission" date="2022-12" db="EMBL/GenBank/DDBJ databases">
        <authorList>
            <person name="Petersen C."/>
        </authorList>
    </citation>
    <scope>NUCLEOTIDE SEQUENCE</scope>
    <source>
        <strain evidence="3">IBT 15544</strain>
    </source>
</reference>
<protein>
    <recommendedName>
        <fullName evidence="2">DH domain-containing protein</fullName>
    </recommendedName>
</protein>
<organism evidence="3 4">
    <name type="scientific">Penicillium cinerascens</name>
    <dbReference type="NCBI Taxonomy" id="70096"/>
    <lineage>
        <taxon>Eukaryota</taxon>
        <taxon>Fungi</taxon>
        <taxon>Dikarya</taxon>
        <taxon>Ascomycota</taxon>
        <taxon>Pezizomycotina</taxon>
        <taxon>Eurotiomycetes</taxon>
        <taxon>Eurotiomycetidae</taxon>
        <taxon>Eurotiales</taxon>
        <taxon>Aspergillaceae</taxon>
        <taxon>Penicillium</taxon>
    </lineage>
</organism>
<dbReference type="Proteomes" id="UP001150904">
    <property type="component" value="Unassembled WGS sequence"/>
</dbReference>
<proteinExistence type="predicted"/>
<dbReference type="OrthoDB" id="8059989at2759"/>
<dbReference type="PROSITE" id="PS50010">
    <property type="entry name" value="DH_2"/>
    <property type="match status" value="1"/>
</dbReference>
<evidence type="ECO:0000256" key="1">
    <source>
        <dbReference type="SAM" id="MobiDB-lite"/>
    </source>
</evidence>
<dbReference type="Gene3D" id="1.20.900.10">
    <property type="entry name" value="Dbl homology (DH) domain"/>
    <property type="match status" value="1"/>
</dbReference>
<evidence type="ECO:0000313" key="4">
    <source>
        <dbReference type="Proteomes" id="UP001150904"/>
    </source>
</evidence>
<feature type="region of interest" description="Disordered" evidence="1">
    <location>
        <begin position="1"/>
        <end position="41"/>
    </location>
</feature>
<dbReference type="SUPFAM" id="SSF48065">
    <property type="entry name" value="DBL homology domain (DH-domain)"/>
    <property type="match status" value="1"/>
</dbReference>
<dbReference type="GO" id="GO:0005085">
    <property type="term" value="F:guanyl-nucleotide exchange factor activity"/>
    <property type="evidence" value="ECO:0007669"/>
    <property type="project" value="InterPro"/>
</dbReference>
<dbReference type="GeneID" id="83183579"/>
<reference evidence="3" key="2">
    <citation type="journal article" date="2023" name="IMA Fungus">
        <title>Comparative genomic study of the Penicillium genus elucidates a diverse pangenome and 15 lateral gene transfer events.</title>
        <authorList>
            <person name="Petersen C."/>
            <person name="Sorensen T."/>
            <person name="Nielsen M.R."/>
            <person name="Sondergaard T.E."/>
            <person name="Sorensen J.L."/>
            <person name="Fitzpatrick D.A."/>
            <person name="Frisvad J.C."/>
            <person name="Nielsen K.L."/>
        </authorList>
    </citation>
    <scope>NUCLEOTIDE SEQUENCE</scope>
    <source>
        <strain evidence="3">IBT 15544</strain>
    </source>
</reference>
<dbReference type="AlphaFoldDB" id="A0A9W9M7R3"/>
<accession>A0A9W9M7R3</accession>
<feature type="region of interest" description="Disordered" evidence="1">
    <location>
        <begin position="697"/>
        <end position="824"/>
    </location>
</feature>
<dbReference type="InterPro" id="IPR000219">
    <property type="entry name" value="DH_dom"/>
</dbReference>
<dbReference type="PANTHER" id="PTHR12673:SF159">
    <property type="entry name" value="LD03170P"/>
    <property type="match status" value="1"/>
</dbReference>
<gene>
    <name evidence="3" type="ORF">N7498_009222</name>
</gene>
<dbReference type="EMBL" id="JAPQKR010000016">
    <property type="protein sequence ID" value="KAJ5190237.1"/>
    <property type="molecule type" value="Genomic_DNA"/>
</dbReference>
<dbReference type="PANTHER" id="PTHR12673">
    <property type="entry name" value="FACIOGENITAL DYSPLASIA PROTEIN"/>
    <property type="match status" value="1"/>
</dbReference>